<keyword evidence="6" id="KW-1185">Reference proteome</keyword>
<dbReference type="PANTHER" id="PTHR46401:SF2">
    <property type="entry name" value="GLYCOSYLTRANSFERASE WBBK-RELATED"/>
    <property type="match status" value="1"/>
</dbReference>
<dbReference type="Pfam" id="PF13439">
    <property type="entry name" value="Glyco_transf_4"/>
    <property type="match status" value="1"/>
</dbReference>
<dbReference type="GO" id="GO:0009103">
    <property type="term" value="P:lipopolysaccharide biosynthetic process"/>
    <property type="evidence" value="ECO:0007669"/>
    <property type="project" value="TreeGrafter"/>
</dbReference>
<organism evidence="5 6">
    <name type="scientific">Modestobacter caceresii</name>
    <dbReference type="NCBI Taxonomy" id="1522368"/>
    <lineage>
        <taxon>Bacteria</taxon>
        <taxon>Bacillati</taxon>
        <taxon>Actinomycetota</taxon>
        <taxon>Actinomycetes</taxon>
        <taxon>Geodermatophilales</taxon>
        <taxon>Geodermatophilaceae</taxon>
        <taxon>Modestobacter</taxon>
    </lineage>
</organism>
<evidence type="ECO:0000313" key="5">
    <source>
        <dbReference type="EMBL" id="KGH48120.1"/>
    </source>
</evidence>
<dbReference type="PANTHER" id="PTHR46401">
    <property type="entry name" value="GLYCOSYLTRANSFERASE WBBK-RELATED"/>
    <property type="match status" value="1"/>
</dbReference>
<evidence type="ECO:0000259" key="3">
    <source>
        <dbReference type="Pfam" id="PF00534"/>
    </source>
</evidence>
<gene>
    <name evidence="5" type="ORF">IN07_03990</name>
</gene>
<dbReference type="EMBL" id="JPMX01000011">
    <property type="protein sequence ID" value="KGH48120.1"/>
    <property type="molecule type" value="Genomic_DNA"/>
</dbReference>
<dbReference type="CDD" id="cd03809">
    <property type="entry name" value="GT4_MtfB-like"/>
    <property type="match status" value="1"/>
</dbReference>
<keyword evidence="2 5" id="KW-0808">Transferase</keyword>
<evidence type="ECO:0000259" key="4">
    <source>
        <dbReference type="Pfam" id="PF13439"/>
    </source>
</evidence>
<dbReference type="InterPro" id="IPR028098">
    <property type="entry name" value="Glyco_trans_4-like_N"/>
</dbReference>
<protein>
    <submittedName>
        <fullName evidence="5">Glycosyl transferase family 1</fullName>
    </submittedName>
</protein>
<reference evidence="5 6" key="1">
    <citation type="submission" date="2014-07" db="EMBL/GenBank/DDBJ databases">
        <title>Biosystematic studies on Modestobacter strains isolated from extreme hyper-arid desert soil and from historic building.</title>
        <authorList>
            <person name="Bukarasam K."/>
            <person name="Bull A."/>
            <person name="Girard G."/>
            <person name="van Wezel G."/>
            <person name="Goodfellow M."/>
        </authorList>
    </citation>
    <scope>NUCLEOTIDE SEQUENCE [LARGE SCALE GENOMIC DNA]</scope>
    <source>
        <strain evidence="5 6">KNN45-2b</strain>
    </source>
</reference>
<proteinExistence type="predicted"/>
<feature type="domain" description="Glycosyltransferase subfamily 4-like N-terminal" evidence="4">
    <location>
        <begin position="13"/>
        <end position="173"/>
    </location>
</feature>
<evidence type="ECO:0000313" key="6">
    <source>
        <dbReference type="Proteomes" id="UP000029713"/>
    </source>
</evidence>
<accession>A0A098YCI0</accession>
<name>A0A098YCI0_9ACTN</name>
<evidence type="ECO:0000256" key="1">
    <source>
        <dbReference type="ARBA" id="ARBA00022676"/>
    </source>
</evidence>
<dbReference type="RefSeq" id="WP_036333819.1">
    <property type="nucleotide sequence ID" value="NZ_JPMX01000011.1"/>
</dbReference>
<comment type="caution">
    <text evidence="5">The sequence shown here is derived from an EMBL/GenBank/DDBJ whole genome shotgun (WGS) entry which is preliminary data.</text>
</comment>
<dbReference type="Proteomes" id="UP000029713">
    <property type="component" value="Unassembled WGS sequence"/>
</dbReference>
<evidence type="ECO:0000256" key="2">
    <source>
        <dbReference type="ARBA" id="ARBA00022679"/>
    </source>
</evidence>
<dbReference type="SUPFAM" id="SSF53756">
    <property type="entry name" value="UDP-Glycosyltransferase/glycogen phosphorylase"/>
    <property type="match status" value="1"/>
</dbReference>
<dbReference type="Gene3D" id="3.40.50.2000">
    <property type="entry name" value="Glycogen Phosphorylase B"/>
    <property type="match status" value="2"/>
</dbReference>
<dbReference type="AlphaFoldDB" id="A0A098YCI0"/>
<dbReference type="InterPro" id="IPR001296">
    <property type="entry name" value="Glyco_trans_1"/>
</dbReference>
<dbReference type="STRING" id="1522368.IN07_03990"/>
<dbReference type="GO" id="GO:0016757">
    <property type="term" value="F:glycosyltransferase activity"/>
    <property type="evidence" value="ECO:0007669"/>
    <property type="project" value="UniProtKB-KW"/>
</dbReference>
<keyword evidence="1" id="KW-0328">Glycosyltransferase</keyword>
<sequence>MLVDATAVPADRGGVGRYVDELLPALQTEGADLVVVCQAHDVAHYQRLLPGVELLAAPAGIGRRPARLAWEQVGLPLLARRARADVLHCPHYTMPLAGGLPVVTTLHDATFFTHPELHLAVKRRFFTTWTRVSLTRAARCITPSAATRQELVRVAGADPARVDVAHLGVDAARFHVPSDAERAAVREHLGLPGPYVGFLGTLEPRKNVPALIRAWSALTDPPALVLAGGRGWDAEVDRAAAEVPDTHRLLRPGYLPLEMLAGFLGEATVVAYPSLGEGFGLPVLEAMASGAPVLTTRLLSLPEVGGDAVAYTEPDAPAITVALRDLLADPVRRAELAAAGRARAASFDWRACARAHLTAYAAAAAA</sequence>
<feature type="domain" description="Glycosyl transferase family 1" evidence="3">
    <location>
        <begin position="193"/>
        <end position="342"/>
    </location>
</feature>
<dbReference type="Pfam" id="PF00534">
    <property type="entry name" value="Glycos_transf_1"/>
    <property type="match status" value="1"/>
</dbReference>